<dbReference type="Gene3D" id="3.50.90.10">
    <property type="entry name" value="YerB-like"/>
    <property type="match status" value="1"/>
</dbReference>
<dbReference type="InterPro" id="IPR035328">
    <property type="entry name" value="DUF3048_C"/>
</dbReference>
<feature type="domain" description="DUF3048" evidence="4">
    <location>
        <begin position="225"/>
        <end position="335"/>
    </location>
</feature>
<dbReference type="Pfam" id="PF17479">
    <property type="entry name" value="DUF3048_C"/>
    <property type="match status" value="1"/>
</dbReference>
<evidence type="ECO:0000256" key="2">
    <source>
        <dbReference type="SAM" id="SignalP"/>
    </source>
</evidence>
<dbReference type="InterPro" id="IPR021416">
    <property type="entry name" value="DUF3048_N"/>
</dbReference>
<evidence type="ECO:0000259" key="3">
    <source>
        <dbReference type="Pfam" id="PF11258"/>
    </source>
</evidence>
<keyword evidence="6" id="KW-1185">Reference proteome</keyword>
<feature type="compositionally biased region" description="Low complexity" evidence="1">
    <location>
        <begin position="31"/>
        <end position="44"/>
    </location>
</feature>
<proteinExistence type="predicted"/>
<evidence type="ECO:0000313" key="5">
    <source>
        <dbReference type="EMBL" id="MBP1930081.1"/>
    </source>
</evidence>
<dbReference type="SUPFAM" id="SSF159774">
    <property type="entry name" value="YerB-like"/>
    <property type="match status" value="1"/>
</dbReference>
<comment type="caution">
    <text evidence="5">The sequence shown here is derived from an EMBL/GenBank/DDBJ whole genome shotgun (WGS) entry which is preliminary data.</text>
</comment>
<feature type="chain" id="PRO_5045520914" description="DUF3048 domain-containing protein" evidence="2">
    <location>
        <begin position="21"/>
        <end position="351"/>
    </location>
</feature>
<reference evidence="5 6" key="1">
    <citation type="submission" date="2021-03" db="EMBL/GenBank/DDBJ databases">
        <title>Genomic Encyclopedia of Type Strains, Phase IV (KMG-IV): sequencing the most valuable type-strain genomes for metagenomic binning, comparative biology and taxonomic classification.</title>
        <authorList>
            <person name="Goeker M."/>
        </authorList>
    </citation>
    <scope>NUCLEOTIDE SEQUENCE [LARGE SCALE GENOMIC DNA]</scope>
    <source>
        <strain evidence="5 6">DSM 24738</strain>
    </source>
</reference>
<feature type="signal peptide" evidence="2">
    <location>
        <begin position="1"/>
        <end position="20"/>
    </location>
</feature>
<keyword evidence="2" id="KW-0732">Signal</keyword>
<dbReference type="InterPro" id="IPR023158">
    <property type="entry name" value="YerB-like_sf"/>
</dbReference>
<sequence>MKIIKWALPTVLAFTLTACMGGKTPDLPNNQEQPSGKQEQQQTQNPPEVEKTFKYTAPLTGMGTDEELPKRTIMVMVNNAPQARPQSGLDQADLVYEILAEGWITRFVAIYHSEKPEVIGPVRSIRSYYVDLGGRLDAIMVHAGGSPAALSTLEGKGMAHLDEIYNGGGYFWRESFRKPPHNLYTDLTKIWDGAKALGFREEGEIPKLDFAAEDADVSGDAGNIVKIRYSEGYNASYEYDAAAKNYKRLTNGEPHLDLTTKKQLTAVNVMIIEAPHRIIDNEGRRDINLFGPGEGMLLQRGKVQPIKWEMKDGIIRAYSKDDGAEVKWFPGNTWINVIPDKPGLQEAVVVE</sequence>
<dbReference type="PROSITE" id="PS51257">
    <property type="entry name" value="PROKAR_LIPOPROTEIN"/>
    <property type="match status" value="1"/>
</dbReference>
<feature type="region of interest" description="Disordered" evidence="1">
    <location>
        <begin position="24"/>
        <end position="49"/>
    </location>
</feature>
<dbReference type="EMBL" id="JAGGKT010000001">
    <property type="protein sequence ID" value="MBP1930081.1"/>
    <property type="molecule type" value="Genomic_DNA"/>
</dbReference>
<evidence type="ECO:0000313" key="6">
    <source>
        <dbReference type="Proteomes" id="UP001519343"/>
    </source>
</evidence>
<feature type="domain" description="DUF3048" evidence="3">
    <location>
        <begin position="59"/>
        <end position="199"/>
    </location>
</feature>
<name>A0ABS4GIJ6_9BACL</name>
<evidence type="ECO:0008006" key="7">
    <source>
        <dbReference type="Google" id="ProtNLM"/>
    </source>
</evidence>
<accession>A0ABS4GIJ6</accession>
<protein>
    <recommendedName>
        <fullName evidence="7">DUF3048 domain-containing protein</fullName>
    </recommendedName>
</protein>
<dbReference type="Pfam" id="PF11258">
    <property type="entry name" value="DUF3048"/>
    <property type="match status" value="1"/>
</dbReference>
<evidence type="ECO:0000259" key="4">
    <source>
        <dbReference type="Pfam" id="PF17479"/>
    </source>
</evidence>
<dbReference type="Proteomes" id="UP001519343">
    <property type="component" value="Unassembled WGS sequence"/>
</dbReference>
<evidence type="ECO:0000256" key="1">
    <source>
        <dbReference type="SAM" id="MobiDB-lite"/>
    </source>
</evidence>
<gene>
    <name evidence="5" type="ORF">J2Z37_000068</name>
</gene>
<organism evidence="5 6">
    <name type="scientific">Ammoniphilus resinae</name>
    <dbReference type="NCBI Taxonomy" id="861532"/>
    <lineage>
        <taxon>Bacteria</taxon>
        <taxon>Bacillati</taxon>
        <taxon>Bacillota</taxon>
        <taxon>Bacilli</taxon>
        <taxon>Bacillales</taxon>
        <taxon>Paenibacillaceae</taxon>
        <taxon>Aneurinibacillus group</taxon>
        <taxon>Ammoniphilus</taxon>
    </lineage>
</organism>
<dbReference type="RefSeq" id="WP_209807799.1">
    <property type="nucleotide sequence ID" value="NZ_JAGGKT010000001.1"/>
</dbReference>